<proteinExistence type="predicted"/>
<feature type="transmembrane region" description="Helical" evidence="1">
    <location>
        <begin position="27"/>
        <end position="52"/>
    </location>
</feature>
<keyword evidence="1" id="KW-0812">Transmembrane</keyword>
<dbReference type="AlphaFoldDB" id="A0A1W1HJL2"/>
<name>A0A1W1HJL2_9BACT</name>
<evidence type="ECO:0000313" key="2">
    <source>
        <dbReference type="EMBL" id="SLM32562.1"/>
    </source>
</evidence>
<keyword evidence="1" id="KW-0472">Membrane</keyword>
<keyword evidence="3" id="KW-1185">Reference proteome</keyword>
<accession>A0A1W1HJL2</accession>
<protein>
    <submittedName>
        <fullName evidence="2">Uncharacterized protein</fullName>
    </submittedName>
</protein>
<sequence>MLKNRSQIDPLLVLKMIRKKINDAGKVLLFPFKAFGFIVFAFKVVIFTFLVLDSLFEWIVSTILK</sequence>
<gene>
    <name evidence="2" type="ORF">MTBBW1_760026</name>
</gene>
<dbReference type="STRING" id="1246637.MTBBW1_760026"/>
<reference evidence="2 3" key="1">
    <citation type="submission" date="2017-03" db="EMBL/GenBank/DDBJ databases">
        <authorList>
            <person name="Afonso C.L."/>
            <person name="Miller P.J."/>
            <person name="Scott M.A."/>
            <person name="Spackman E."/>
            <person name="Goraichik I."/>
            <person name="Dimitrov K.M."/>
            <person name="Suarez D.L."/>
            <person name="Swayne D.E."/>
        </authorList>
    </citation>
    <scope>NUCLEOTIDE SEQUENCE [LARGE SCALE GENOMIC DNA]</scope>
    <source>
        <strain evidence="2">PRJEB14757</strain>
    </source>
</reference>
<evidence type="ECO:0000256" key="1">
    <source>
        <dbReference type="SAM" id="Phobius"/>
    </source>
</evidence>
<keyword evidence="1" id="KW-1133">Transmembrane helix</keyword>
<dbReference type="Proteomes" id="UP000191931">
    <property type="component" value="Unassembled WGS sequence"/>
</dbReference>
<organism evidence="2 3">
    <name type="scientific">Desulfamplus magnetovallimortis</name>
    <dbReference type="NCBI Taxonomy" id="1246637"/>
    <lineage>
        <taxon>Bacteria</taxon>
        <taxon>Pseudomonadati</taxon>
        <taxon>Thermodesulfobacteriota</taxon>
        <taxon>Desulfobacteria</taxon>
        <taxon>Desulfobacterales</taxon>
        <taxon>Desulfobacteraceae</taxon>
        <taxon>Desulfamplus</taxon>
    </lineage>
</organism>
<dbReference type="EMBL" id="FWEV01000321">
    <property type="protein sequence ID" value="SLM32562.1"/>
    <property type="molecule type" value="Genomic_DNA"/>
</dbReference>
<evidence type="ECO:0000313" key="3">
    <source>
        <dbReference type="Proteomes" id="UP000191931"/>
    </source>
</evidence>